<evidence type="ECO:0000256" key="3">
    <source>
        <dbReference type="ARBA" id="ARBA00022692"/>
    </source>
</evidence>
<comment type="subcellular location">
    <subcellularLocation>
        <location evidence="1">Cell membrane</location>
        <topology evidence="1">Multi-pass membrane protein</topology>
    </subcellularLocation>
</comment>
<gene>
    <name evidence="10" type="ORF">ACFFGH_32750</name>
</gene>
<feature type="transmembrane region" description="Helical" evidence="7">
    <location>
        <begin position="262"/>
        <end position="287"/>
    </location>
</feature>
<comment type="caution">
    <text evidence="10">The sequence shown here is derived from an EMBL/GenBank/DDBJ whole genome shotgun (WGS) entry which is preliminary data.</text>
</comment>
<proteinExistence type="inferred from homology"/>
<organism evidence="10 11">
    <name type="scientific">Lysobacter korlensis</name>
    <dbReference type="NCBI Taxonomy" id="553636"/>
    <lineage>
        <taxon>Bacteria</taxon>
        <taxon>Pseudomonadati</taxon>
        <taxon>Pseudomonadota</taxon>
        <taxon>Gammaproteobacteria</taxon>
        <taxon>Lysobacterales</taxon>
        <taxon>Lysobacteraceae</taxon>
        <taxon>Lysobacter</taxon>
    </lineage>
</organism>
<feature type="transmembrane region" description="Helical" evidence="7">
    <location>
        <begin position="406"/>
        <end position="426"/>
    </location>
</feature>
<feature type="transmembrane region" description="Helical" evidence="7">
    <location>
        <begin position="769"/>
        <end position="793"/>
    </location>
</feature>
<feature type="transmembrane region" description="Helical" evidence="7">
    <location>
        <begin position="805"/>
        <end position="825"/>
    </location>
</feature>
<dbReference type="InterPro" id="IPR050250">
    <property type="entry name" value="Macrolide_Exporter_MacB"/>
</dbReference>
<evidence type="ECO:0000256" key="4">
    <source>
        <dbReference type="ARBA" id="ARBA00022989"/>
    </source>
</evidence>
<dbReference type="Pfam" id="PF02687">
    <property type="entry name" value="FtsX"/>
    <property type="match status" value="2"/>
</dbReference>
<feature type="domain" description="ABC3 transporter permease C-terminal" evidence="8">
    <location>
        <begin position="718"/>
        <end position="834"/>
    </location>
</feature>
<keyword evidence="4 7" id="KW-1133">Transmembrane helix</keyword>
<evidence type="ECO:0000256" key="1">
    <source>
        <dbReference type="ARBA" id="ARBA00004651"/>
    </source>
</evidence>
<dbReference type="InterPro" id="IPR025857">
    <property type="entry name" value="MacB_PCD"/>
</dbReference>
<accession>A0ABV6S065</accession>
<name>A0ABV6S065_9GAMM</name>
<evidence type="ECO:0000256" key="6">
    <source>
        <dbReference type="ARBA" id="ARBA00038076"/>
    </source>
</evidence>
<evidence type="ECO:0000256" key="5">
    <source>
        <dbReference type="ARBA" id="ARBA00023136"/>
    </source>
</evidence>
<feature type="transmembrane region" description="Helical" evidence="7">
    <location>
        <begin position="432"/>
        <end position="455"/>
    </location>
</feature>
<comment type="similarity">
    <text evidence="6">Belongs to the ABC-4 integral membrane protein family.</text>
</comment>
<dbReference type="RefSeq" id="WP_386676951.1">
    <property type="nucleotide sequence ID" value="NZ_JBHLTG010000016.1"/>
</dbReference>
<keyword evidence="3 7" id="KW-0812">Transmembrane</keyword>
<feature type="transmembrane region" description="Helical" evidence="7">
    <location>
        <begin position="487"/>
        <end position="511"/>
    </location>
</feature>
<evidence type="ECO:0000256" key="7">
    <source>
        <dbReference type="SAM" id="Phobius"/>
    </source>
</evidence>
<reference evidence="10 11" key="1">
    <citation type="submission" date="2024-09" db="EMBL/GenBank/DDBJ databases">
        <authorList>
            <person name="Sun Q."/>
            <person name="Mori K."/>
        </authorList>
    </citation>
    <scope>NUCLEOTIDE SEQUENCE [LARGE SCALE GENOMIC DNA]</scope>
    <source>
        <strain evidence="10 11">KCTC 23076</strain>
    </source>
</reference>
<keyword evidence="2" id="KW-1003">Cell membrane</keyword>
<feature type="domain" description="ABC3 transporter permease C-terminal" evidence="8">
    <location>
        <begin position="267"/>
        <end position="387"/>
    </location>
</feature>
<dbReference type="PANTHER" id="PTHR30572:SF4">
    <property type="entry name" value="ABC TRANSPORTER PERMEASE YTRF"/>
    <property type="match status" value="1"/>
</dbReference>
<feature type="transmembrane region" description="Helical" evidence="7">
    <location>
        <begin position="353"/>
        <end position="376"/>
    </location>
</feature>
<feature type="domain" description="MacB-like periplasmic core" evidence="9">
    <location>
        <begin position="17"/>
        <end position="229"/>
    </location>
</feature>
<evidence type="ECO:0000256" key="2">
    <source>
        <dbReference type="ARBA" id="ARBA00022475"/>
    </source>
</evidence>
<feature type="transmembrane region" description="Helical" evidence="7">
    <location>
        <begin position="712"/>
        <end position="736"/>
    </location>
</feature>
<dbReference type="InterPro" id="IPR003838">
    <property type="entry name" value="ABC3_permease_C"/>
</dbReference>
<dbReference type="Pfam" id="PF12704">
    <property type="entry name" value="MacB_PCD"/>
    <property type="match status" value="2"/>
</dbReference>
<evidence type="ECO:0000313" key="11">
    <source>
        <dbReference type="Proteomes" id="UP001589896"/>
    </source>
</evidence>
<keyword evidence="5 7" id="KW-0472">Membrane</keyword>
<dbReference type="EMBL" id="JBHLTG010000016">
    <property type="protein sequence ID" value="MFC0682624.1"/>
    <property type="molecule type" value="Genomic_DNA"/>
</dbReference>
<evidence type="ECO:0000313" key="10">
    <source>
        <dbReference type="EMBL" id="MFC0682624.1"/>
    </source>
</evidence>
<evidence type="ECO:0000259" key="8">
    <source>
        <dbReference type="Pfam" id="PF02687"/>
    </source>
</evidence>
<sequence>MLRLSVRQVLAKPLRLVLTFLAVALGVSFISGSLVLTETSQQLFDEQFGVATGGSDITVRSAAAFGSAMGVEVERDPLPSDLAGRVAAVPGVERAVPVVEGQSLLEFRGEPIVPQGASILTSWSGTAGAYTVQKGREPRADGEVMIDSATATDAGITLGDSVRILAGSRPALTVVGLAGFGDADGVPNSTVAITTLPVAQDLLEVGNDVTDVLVAASPDTRTQELQRNLITELGAGFEVVSNQDLASASAEAAKENLGYLQVALLAMAGASLLISAFLIANTFSIVITQRTRELAILRAAGATGRQVTASVLAEAALIGVTASLAGVGLGLGMSLLLRDLVSAAGMPLPQGPLVISFTTVAVALATGVVVSVLSALAPARMAAGVSPVTALRDSSAERPRIRRIRLAVGGVLLALGIGSLLTVVAGAPELTIAGGAILIVIGVVLVGPAVVPGLARLLGAPLRALGPAERMGSEGLAQSPRRTTKTVVSLALSLAVVVFVLLVGSSITGAIRETFHETITADLTIESTRGEMLGGLPMEVHHHVSESDSVAVASRLQYGHWKDGEVVRALTAVDPDTIGDVTDVQMTEGRLQDLGLGEILLAEHLAADERLAVGDAFEMTFANTGEQHLTVAGFVSDADAQVLSTDYIVSLDTYDEHFAEHVDANVFVGLADGVVVADAKEEIEELLSEFPTAEVRDQDAAASGRATMVEQIIGLATVLLMLAVAIGLMGIANTLALSVSERKREIGLLRAVGMTRGQLRRMLRAEAMLMALLAVVVGLLLGGALALTTVSALSRSTPITLEVPLAALALLAGGTVLAGLVAGVAPARRAARLDVLDAIAER</sequence>
<dbReference type="PANTHER" id="PTHR30572">
    <property type="entry name" value="MEMBRANE COMPONENT OF TRANSPORTER-RELATED"/>
    <property type="match status" value="1"/>
</dbReference>
<keyword evidence="11" id="KW-1185">Reference proteome</keyword>
<dbReference type="Proteomes" id="UP001589896">
    <property type="component" value="Unassembled WGS sequence"/>
</dbReference>
<feature type="transmembrane region" description="Helical" evidence="7">
    <location>
        <begin position="307"/>
        <end position="333"/>
    </location>
</feature>
<protein>
    <submittedName>
        <fullName evidence="10">ABC transporter permease</fullName>
    </submittedName>
</protein>
<evidence type="ECO:0000259" key="9">
    <source>
        <dbReference type="Pfam" id="PF12704"/>
    </source>
</evidence>
<feature type="domain" description="MacB-like periplasmic core" evidence="9">
    <location>
        <begin position="486"/>
        <end position="686"/>
    </location>
</feature>